<dbReference type="Proteomes" id="UP000001420">
    <property type="component" value="Chromosome"/>
</dbReference>
<evidence type="ECO:0000313" key="2">
    <source>
        <dbReference type="EMBL" id="AAQ00273.1"/>
    </source>
</evidence>
<dbReference type="EMBL" id="AE017126">
    <property type="protein sequence ID" value="AAQ00273.1"/>
    <property type="molecule type" value="Genomic_DNA"/>
</dbReference>
<dbReference type="RefSeq" id="WP_011125380.1">
    <property type="nucleotide sequence ID" value="NC_005042.1"/>
</dbReference>
<gene>
    <name evidence="2" type="ordered locus">Pro_1228</name>
</gene>
<reference evidence="2 3" key="1">
    <citation type="journal article" date="2003" name="Proc. Natl. Acad. Sci. U.S.A.">
        <title>Genome sequence of the cyanobacterium Prochlorococcus marinus SS120, a nearly minimal oxyphototrophic genome.</title>
        <authorList>
            <person name="Dufresne A."/>
            <person name="Salanoubat M."/>
            <person name="Partensky F."/>
            <person name="Artiguenave F."/>
            <person name="Axmann I.M."/>
            <person name="Barbe V."/>
            <person name="Duprat S."/>
            <person name="Galperin M.Y."/>
            <person name="Koonin E.V."/>
            <person name="Le Gall F."/>
            <person name="Makarova K.S."/>
            <person name="Ostrowski M."/>
            <person name="Oztas S."/>
            <person name="Robert C."/>
            <person name="Rogozin I.B."/>
            <person name="Scanlan D.J."/>
            <person name="Tandeau de Marsac N."/>
            <person name="Weissenbach J."/>
            <person name="Wincker P."/>
            <person name="Wolf Y.I."/>
            <person name="Hess W.R."/>
        </authorList>
    </citation>
    <scope>NUCLEOTIDE SEQUENCE [LARGE SCALE GENOMIC DNA]</scope>
    <source>
        <strain evidence="3">SARG / CCMP1375 / SS120</strain>
    </source>
</reference>
<dbReference type="AlphaFoldDB" id="Q7VB70"/>
<sequence>MTNQFSDPERTKAYQNEPSKYLLNHENRVRRLLEMQRRVRGLQVKRNHLRHELQAVEKCLESLDSQIQSHETYEQLTFRNKVY</sequence>
<dbReference type="KEGG" id="pma:Pro_1228"/>
<feature type="coiled-coil region" evidence="1">
    <location>
        <begin position="32"/>
        <end position="66"/>
    </location>
</feature>
<name>Q7VB70_PROMA</name>
<dbReference type="OrthoDB" id="542447at2"/>
<keyword evidence="3" id="KW-1185">Reference proteome</keyword>
<evidence type="ECO:0000313" key="3">
    <source>
        <dbReference type="Proteomes" id="UP000001420"/>
    </source>
</evidence>
<organism evidence="2 3">
    <name type="scientific">Prochlorococcus marinus (strain SARG / CCMP1375 / SS120)</name>
    <dbReference type="NCBI Taxonomy" id="167539"/>
    <lineage>
        <taxon>Bacteria</taxon>
        <taxon>Bacillati</taxon>
        <taxon>Cyanobacteriota</taxon>
        <taxon>Cyanophyceae</taxon>
        <taxon>Synechococcales</taxon>
        <taxon>Prochlorococcaceae</taxon>
        <taxon>Prochlorococcus</taxon>
    </lineage>
</organism>
<dbReference type="HOGENOM" id="CLU_2539846_0_0_3"/>
<accession>Q7VB70</accession>
<dbReference type="EnsemblBacteria" id="AAQ00273">
    <property type="protein sequence ID" value="AAQ00273"/>
    <property type="gene ID" value="Pro_1228"/>
</dbReference>
<dbReference type="PATRIC" id="fig|167539.5.peg.1290"/>
<keyword evidence="1" id="KW-0175">Coiled coil</keyword>
<dbReference type="eggNOG" id="ENOG5032KZP">
    <property type="taxonomic scope" value="Bacteria"/>
</dbReference>
<proteinExistence type="predicted"/>
<evidence type="ECO:0000256" key="1">
    <source>
        <dbReference type="SAM" id="Coils"/>
    </source>
</evidence>
<protein>
    <submittedName>
        <fullName evidence="2">Uncharacterized protein</fullName>
    </submittedName>
</protein>